<reference evidence="1 2" key="1">
    <citation type="journal article" date="2021" name="Nat. Commun.">
        <title>Genetic determinants of endophytism in the Arabidopsis root mycobiome.</title>
        <authorList>
            <person name="Mesny F."/>
            <person name="Miyauchi S."/>
            <person name="Thiergart T."/>
            <person name="Pickel B."/>
            <person name="Atanasova L."/>
            <person name="Karlsson M."/>
            <person name="Huettel B."/>
            <person name="Barry K.W."/>
            <person name="Haridas S."/>
            <person name="Chen C."/>
            <person name="Bauer D."/>
            <person name="Andreopoulos W."/>
            <person name="Pangilinan J."/>
            <person name="LaButti K."/>
            <person name="Riley R."/>
            <person name="Lipzen A."/>
            <person name="Clum A."/>
            <person name="Drula E."/>
            <person name="Henrissat B."/>
            <person name="Kohler A."/>
            <person name="Grigoriev I.V."/>
            <person name="Martin F.M."/>
            <person name="Hacquard S."/>
        </authorList>
    </citation>
    <scope>NUCLEOTIDE SEQUENCE [LARGE SCALE GENOMIC DNA]</scope>
    <source>
        <strain evidence="1 2">MPI-SDFR-AT-0079</strain>
    </source>
</reference>
<dbReference type="Proteomes" id="UP000724584">
    <property type="component" value="Unassembled WGS sequence"/>
</dbReference>
<accession>A0ACB7PIY8</accession>
<evidence type="ECO:0000313" key="2">
    <source>
        <dbReference type="Proteomes" id="UP000724584"/>
    </source>
</evidence>
<keyword evidence="2" id="KW-1185">Reference proteome</keyword>
<protein>
    <submittedName>
        <fullName evidence="1">Ankyrin-repeat-containing protein</fullName>
    </submittedName>
</protein>
<sequence>MAPQLSEDEIDDLLYAARTGDNDELTTLLSSLAEREKVSPADILTSAKDEGKSTCLHMATGNGHLETVHLLLTHLTPANTPTSTAQKQAYLDAPNAYGNTGLHWAALGGHLSVVRALVEAGASVAAANDKNYIPLDVAGFAEKGAVVDYFLERAEELERSDKGGGGVEGGLVKGVEGVSVEDGEGDGEEEVVVMRAGEGVGEDGVEGKGKGKGEGEDVKEVKA</sequence>
<organism evidence="1 2">
    <name type="scientific">Chaetomium tenue</name>
    <dbReference type="NCBI Taxonomy" id="1854479"/>
    <lineage>
        <taxon>Eukaryota</taxon>
        <taxon>Fungi</taxon>
        <taxon>Dikarya</taxon>
        <taxon>Ascomycota</taxon>
        <taxon>Pezizomycotina</taxon>
        <taxon>Sordariomycetes</taxon>
        <taxon>Sordariomycetidae</taxon>
        <taxon>Sordariales</taxon>
        <taxon>Chaetomiaceae</taxon>
        <taxon>Chaetomium</taxon>
    </lineage>
</organism>
<proteinExistence type="predicted"/>
<comment type="caution">
    <text evidence="1">The sequence shown here is derived from an EMBL/GenBank/DDBJ whole genome shotgun (WGS) entry which is preliminary data.</text>
</comment>
<dbReference type="EMBL" id="JAGIZQ010000002">
    <property type="protein sequence ID" value="KAH6640995.1"/>
    <property type="molecule type" value="Genomic_DNA"/>
</dbReference>
<name>A0ACB7PIY8_9PEZI</name>
<evidence type="ECO:0000313" key="1">
    <source>
        <dbReference type="EMBL" id="KAH6640995.1"/>
    </source>
</evidence>
<gene>
    <name evidence="1" type="ORF">F5144DRAFT_641576</name>
</gene>